<protein>
    <recommendedName>
        <fullName evidence="1">DUF5901 domain-containing protein</fullName>
    </recommendedName>
</protein>
<proteinExistence type="predicted"/>
<feature type="domain" description="DUF5901" evidence="1">
    <location>
        <begin position="38"/>
        <end position="110"/>
    </location>
</feature>
<accession>A0A6C0LDG8</accession>
<dbReference type="InterPro" id="IPR045420">
    <property type="entry name" value="DUF5901"/>
</dbReference>
<dbReference type="Pfam" id="PF19254">
    <property type="entry name" value="DUF5901"/>
    <property type="match status" value="1"/>
</dbReference>
<dbReference type="EMBL" id="MN740479">
    <property type="protein sequence ID" value="QHU28989.1"/>
    <property type="molecule type" value="Genomic_DNA"/>
</dbReference>
<evidence type="ECO:0000313" key="2">
    <source>
        <dbReference type="EMBL" id="QHU28989.1"/>
    </source>
</evidence>
<evidence type="ECO:0000259" key="1">
    <source>
        <dbReference type="Pfam" id="PF19254"/>
    </source>
</evidence>
<dbReference type="AlphaFoldDB" id="A0A6C0LDG8"/>
<sequence length="620" mass="69779">MQNFVNDNYDPNVTYFNQLPDPATNEPFNRATHPADKPVVAKHIFAIDSRQRDYDKYPNANNYNISIPERYRNVTSIELKAAMLPRTEYNVNGSNKYLDFAVGDYISNIETIGPVYITNLGKPIGQGIHKLTIEGPILTGEHNIQVQAEIHIELNVDSKIIKYIYNNQGSGYSFSKPPRVSIGDFRDFKVTVGVEYHASLREGQYVIGGNPQFTNNNAGTTSSSWVPNNLLAEIENSMSYAILKNSDYCYSRIPWTLSPSGTYDYPLLFTVRLMSQYPTLPTYDSLTTRSIPENYETNSCNFNRVYTTNCLIFKTNISHYVNDIFTVNGSSYKVLKVDTIKLGTSNQYIIYCQLTSPLSSNWTGLSDFSNYNIAHWEYLFATGDNQVVNCASLIGYNKKNYYFNSTTKNKNFVNIPIEVKHTDGVSTTLVPIGITYASENDYYLYGDPDYTVLSFKPRFGGNTISGINDRVDSQPNTNIDRVFACLIFDSTQPAVLQDVSSGKSIATIGSVASANNSSSTFINYDKTYDEVKQLTGNSGAQNVSYNRAPGMLKAQKGHDFDRKIVDFPQPVAQIFDISIRFSKFSKLGKGDDEELYNFHGKEHLLLFEITCSDLMTGKRF</sequence>
<name>A0A6C0LDG8_9ZZZZ</name>
<organism evidence="2">
    <name type="scientific">viral metagenome</name>
    <dbReference type="NCBI Taxonomy" id="1070528"/>
    <lineage>
        <taxon>unclassified sequences</taxon>
        <taxon>metagenomes</taxon>
        <taxon>organismal metagenomes</taxon>
    </lineage>
</organism>
<reference evidence="2" key="1">
    <citation type="journal article" date="2020" name="Nature">
        <title>Giant virus diversity and host interactions through global metagenomics.</title>
        <authorList>
            <person name="Schulz F."/>
            <person name="Roux S."/>
            <person name="Paez-Espino D."/>
            <person name="Jungbluth S."/>
            <person name="Walsh D.A."/>
            <person name="Denef V.J."/>
            <person name="McMahon K.D."/>
            <person name="Konstantinidis K.T."/>
            <person name="Eloe-Fadrosh E.A."/>
            <person name="Kyrpides N.C."/>
            <person name="Woyke T."/>
        </authorList>
    </citation>
    <scope>NUCLEOTIDE SEQUENCE</scope>
    <source>
        <strain evidence="2">GVMAG-M-3300027791-30</strain>
    </source>
</reference>